<evidence type="ECO:0000313" key="2">
    <source>
        <dbReference type="EMBL" id="CAG8673488.1"/>
    </source>
</evidence>
<feature type="compositionally biased region" description="Basic and acidic residues" evidence="1">
    <location>
        <begin position="33"/>
        <end position="51"/>
    </location>
</feature>
<evidence type="ECO:0000256" key="1">
    <source>
        <dbReference type="SAM" id="MobiDB-lite"/>
    </source>
</evidence>
<gene>
    <name evidence="2" type="ORF">GMARGA_LOCUS10560</name>
</gene>
<evidence type="ECO:0000313" key="3">
    <source>
        <dbReference type="Proteomes" id="UP000789901"/>
    </source>
</evidence>
<sequence length="65" mass="8057">MTIEENIRNQEQQNRQFIDQLRSENERMLKKVREENKSGLDRMQRELDENTQKQSEFWQMTKKLA</sequence>
<reference evidence="2 3" key="1">
    <citation type="submission" date="2021-06" db="EMBL/GenBank/DDBJ databases">
        <authorList>
            <person name="Kallberg Y."/>
            <person name="Tangrot J."/>
            <person name="Rosling A."/>
        </authorList>
    </citation>
    <scope>NUCLEOTIDE SEQUENCE [LARGE SCALE GENOMIC DNA]</scope>
    <source>
        <strain evidence="2 3">120-4 pot B 10/14</strain>
    </source>
</reference>
<feature type="region of interest" description="Disordered" evidence="1">
    <location>
        <begin position="33"/>
        <end position="65"/>
    </location>
</feature>
<comment type="caution">
    <text evidence="2">The sequence shown here is derived from an EMBL/GenBank/DDBJ whole genome shotgun (WGS) entry which is preliminary data.</text>
</comment>
<name>A0ABN7UTP4_GIGMA</name>
<protein>
    <submittedName>
        <fullName evidence="2">646_t:CDS:1</fullName>
    </submittedName>
</protein>
<dbReference type="Proteomes" id="UP000789901">
    <property type="component" value="Unassembled WGS sequence"/>
</dbReference>
<accession>A0ABN7UTP4</accession>
<keyword evidence="3" id="KW-1185">Reference proteome</keyword>
<proteinExistence type="predicted"/>
<organism evidence="2 3">
    <name type="scientific">Gigaspora margarita</name>
    <dbReference type="NCBI Taxonomy" id="4874"/>
    <lineage>
        <taxon>Eukaryota</taxon>
        <taxon>Fungi</taxon>
        <taxon>Fungi incertae sedis</taxon>
        <taxon>Mucoromycota</taxon>
        <taxon>Glomeromycotina</taxon>
        <taxon>Glomeromycetes</taxon>
        <taxon>Diversisporales</taxon>
        <taxon>Gigasporaceae</taxon>
        <taxon>Gigaspora</taxon>
    </lineage>
</organism>
<feature type="non-terminal residue" evidence="2">
    <location>
        <position position="65"/>
    </location>
</feature>
<dbReference type="EMBL" id="CAJVQB010005934">
    <property type="protein sequence ID" value="CAG8673488.1"/>
    <property type="molecule type" value="Genomic_DNA"/>
</dbReference>